<feature type="region of interest" description="Disordered" evidence="2">
    <location>
        <begin position="1"/>
        <end position="20"/>
    </location>
</feature>
<feature type="domain" description="RING-type" evidence="3">
    <location>
        <begin position="92"/>
        <end position="154"/>
    </location>
</feature>
<name>A0A0F7SK37_PHARH</name>
<reference evidence="4" key="1">
    <citation type="submission" date="2014-08" db="EMBL/GenBank/DDBJ databases">
        <authorList>
            <person name="Sharma Rahul"/>
            <person name="Thines Marco"/>
        </authorList>
    </citation>
    <scope>NUCLEOTIDE SEQUENCE</scope>
</reference>
<dbReference type="Gene3D" id="3.30.40.10">
    <property type="entry name" value="Zinc/RING finger domain, C3HC4 (zinc finger)"/>
    <property type="match status" value="1"/>
</dbReference>
<evidence type="ECO:0000256" key="1">
    <source>
        <dbReference type="PROSITE-ProRule" id="PRU00175"/>
    </source>
</evidence>
<keyword evidence="1" id="KW-0862">Zinc</keyword>
<keyword evidence="1" id="KW-0479">Metal-binding</keyword>
<dbReference type="EMBL" id="LN483167">
    <property type="protein sequence ID" value="CDZ97322.1"/>
    <property type="molecule type" value="Genomic_DNA"/>
</dbReference>
<feature type="compositionally biased region" description="Low complexity" evidence="2">
    <location>
        <begin position="163"/>
        <end position="174"/>
    </location>
</feature>
<dbReference type="InterPro" id="IPR013083">
    <property type="entry name" value="Znf_RING/FYVE/PHD"/>
</dbReference>
<dbReference type="PROSITE" id="PS50089">
    <property type="entry name" value="ZF_RING_2"/>
    <property type="match status" value="1"/>
</dbReference>
<dbReference type="SUPFAM" id="SSF57850">
    <property type="entry name" value="RING/U-box"/>
    <property type="match status" value="1"/>
</dbReference>
<feature type="region of interest" description="Disordered" evidence="2">
    <location>
        <begin position="163"/>
        <end position="184"/>
    </location>
</feature>
<dbReference type="GO" id="GO:0008270">
    <property type="term" value="F:zinc ion binding"/>
    <property type="evidence" value="ECO:0007669"/>
    <property type="project" value="UniProtKB-KW"/>
</dbReference>
<evidence type="ECO:0000313" key="4">
    <source>
        <dbReference type="EMBL" id="CDZ97322.1"/>
    </source>
</evidence>
<accession>A0A0F7SK37</accession>
<feature type="region of interest" description="Disordered" evidence="2">
    <location>
        <begin position="197"/>
        <end position="226"/>
    </location>
</feature>
<keyword evidence="1" id="KW-0863">Zinc-finger</keyword>
<sequence length="226" mass="23980">MSTYEDDHPSTANPEIESPGFSLDDILDELQATGGEGIFLVDSQGRRIVGEGLVEAMAGTLGRIHGGASDKYISSLPSLTSQDISSTTDDACAICQTPYKILLHEEELNLALDSPAVSTDNLGIVQIGSECRHFFCRRDAAQWLAKSNSCPLCRKKCDLSVETPSTSSTTGTPGTAPPNVLPADPRQEAQDLLASLFSGSFSTPAPPTDASAAREEEDTSFMSMYG</sequence>
<dbReference type="Pfam" id="PF13639">
    <property type="entry name" value="zf-RING_2"/>
    <property type="match status" value="1"/>
</dbReference>
<dbReference type="AlphaFoldDB" id="A0A0F7SK37"/>
<organism evidence="4">
    <name type="scientific">Phaffia rhodozyma</name>
    <name type="common">Yeast</name>
    <name type="synonym">Xanthophyllomyces dendrorhous</name>
    <dbReference type="NCBI Taxonomy" id="264483"/>
    <lineage>
        <taxon>Eukaryota</taxon>
        <taxon>Fungi</taxon>
        <taxon>Dikarya</taxon>
        <taxon>Basidiomycota</taxon>
        <taxon>Agaricomycotina</taxon>
        <taxon>Tremellomycetes</taxon>
        <taxon>Cystofilobasidiales</taxon>
        <taxon>Mrakiaceae</taxon>
        <taxon>Phaffia</taxon>
    </lineage>
</organism>
<proteinExistence type="predicted"/>
<dbReference type="InterPro" id="IPR001841">
    <property type="entry name" value="Znf_RING"/>
</dbReference>
<protein>
    <submittedName>
        <fullName evidence="4">Zinc finger, RING-type</fullName>
    </submittedName>
</protein>
<evidence type="ECO:0000256" key="2">
    <source>
        <dbReference type="SAM" id="MobiDB-lite"/>
    </source>
</evidence>
<evidence type="ECO:0000259" key="3">
    <source>
        <dbReference type="PROSITE" id="PS50089"/>
    </source>
</evidence>